<comment type="caution">
    <text evidence="3">The sequence shown here is derived from an EMBL/GenBank/DDBJ whole genome shotgun (WGS) entry which is preliminary data.</text>
</comment>
<dbReference type="CDD" id="cd06259">
    <property type="entry name" value="YdcF-like"/>
    <property type="match status" value="1"/>
</dbReference>
<evidence type="ECO:0000313" key="3">
    <source>
        <dbReference type="EMBL" id="MFD1737304.1"/>
    </source>
</evidence>
<keyword evidence="4" id="KW-1185">Reference proteome</keyword>
<dbReference type="InterPro" id="IPR051599">
    <property type="entry name" value="Cell_Envelope_Assoc"/>
</dbReference>
<protein>
    <submittedName>
        <fullName evidence="3">YdcF family protein</fullName>
    </submittedName>
</protein>
<dbReference type="Gene3D" id="3.40.50.620">
    <property type="entry name" value="HUPs"/>
    <property type="match status" value="1"/>
</dbReference>
<proteinExistence type="predicted"/>
<feature type="transmembrane region" description="Helical" evidence="1">
    <location>
        <begin position="12"/>
        <end position="34"/>
    </location>
</feature>
<dbReference type="InterPro" id="IPR014729">
    <property type="entry name" value="Rossmann-like_a/b/a_fold"/>
</dbReference>
<feature type="domain" description="DUF218" evidence="2">
    <location>
        <begin position="46"/>
        <end position="186"/>
    </location>
</feature>
<accession>A0ABW4LRB2</accession>
<dbReference type="PANTHER" id="PTHR30336:SF4">
    <property type="entry name" value="ENVELOPE BIOGENESIS FACTOR ELYC"/>
    <property type="match status" value="1"/>
</dbReference>
<keyword evidence="1" id="KW-0812">Transmembrane</keyword>
<keyword evidence="1" id="KW-0472">Membrane</keyword>
<evidence type="ECO:0000256" key="1">
    <source>
        <dbReference type="SAM" id="Phobius"/>
    </source>
</evidence>
<organism evidence="3 4">
    <name type="scientific">Bacillus salitolerans</name>
    <dbReference type="NCBI Taxonomy" id="1437434"/>
    <lineage>
        <taxon>Bacteria</taxon>
        <taxon>Bacillati</taxon>
        <taxon>Bacillota</taxon>
        <taxon>Bacilli</taxon>
        <taxon>Bacillales</taxon>
        <taxon>Bacillaceae</taxon>
        <taxon>Bacillus</taxon>
    </lineage>
</organism>
<keyword evidence="1" id="KW-1133">Transmembrane helix</keyword>
<dbReference type="Pfam" id="PF02698">
    <property type="entry name" value="DUF218"/>
    <property type="match status" value="1"/>
</dbReference>
<reference evidence="4" key="1">
    <citation type="journal article" date="2019" name="Int. J. Syst. Evol. Microbiol.">
        <title>The Global Catalogue of Microorganisms (GCM) 10K type strain sequencing project: providing services to taxonomists for standard genome sequencing and annotation.</title>
        <authorList>
            <consortium name="The Broad Institute Genomics Platform"/>
            <consortium name="The Broad Institute Genome Sequencing Center for Infectious Disease"/>
            <person name="Wu L."/>
            <person name="Ma J."/>
        </authorList>
    </citation>
    <scope>NUCLEOTIDE SEQUENCE [LARGE SCALE GENOMIC DNA]</scope>
    <source>
        <strain evidence="4">CCUG 49339</strain>
    </source>
</reference>
<dbReference type="RefSeq" id="WP_377928507.1">
    <property type="nucleotide sequence ID" value="NZ_JBHUEM010000020.1"/>
</dbReference>
<gene>
    <name evidence="3" type="ORF">ACFSCX_12140</name>
</gene>
<sequence length="196" mass="22434">MNIQKSIKRRIVLFLLLLLFLAFLYTVTVHFLILQKANEVPTDQADIVLILGAKLNGEEMSLSLLYRMEAALNYVSNHPFEKVIVSGGQGKGESITEARAMANYLINKGVSKEKIILEDQSTSTYENLSFSKKWINQHDKVLIVSNDFHLFRANIIANRLEYQNVSTLPAKTPQIVQFKLWTREYIAVIKTLLLDY</sequence>
<evidence type="ECO:0000259" key="2">
    <source>
        <dbReference type="Pfam" id="PF02698"/>
    </source>
</evidence>
<dbReference type="PANTHER" id="PTHR30336">
    <property type="entry name" value="INNER MEMBRANE PROTEIN, PROBABLE PERMEASE"/>
    <property type="match status" value="1"/>
</dbReference>
<dbReference type="InterPro" id="IPR003848">
    <property type="entry name" value="DUF218"/>
</dbReference>
<dbReference type="Proteomes" id="UP001597214">
    <property type="component" value="Unassembled WGS sequence"/>
</dbReference>
<dbReference type="EMBL" id="JBHUEM010000020">
    <property type="protein sequence ID" value="MFD1737304.1"/>
    <property type="molecule type" value="Genomic_DNA"/>
</dbReference>
<name>A0ABW4LRB2_9BACI</name>
<evidence type="ECO:0000313" key="4">
    <source>
        <dbReference type="Proteomes" id="UP001597214"/>
    </source>
</evidence>